<reference evidence="2 3" key="1">
    <citation type="submission" date="2018-06" db="EMBL/GenBank/DDBJ databases">
        <authorList>
            <consortium name="Pathogen Informatics"/>
            <person name="Doyle S."/>
        </authorList>
    </citation>
    <scope>NUCLEOTIDE SEQUENCE [LARGE SCALE GENOMIC DNA]</scope>
    <source>
        <strain evidence="2 3">NCTC10343</strain>
    </source>
</reference>
<evidence type="ECO:0000313" key="3">
    <source>
        <dbReference type="Proteomes" id="UP000254400"/>
    </source>
</evidence>
<dbReference type="AlphaFoldDB" id="A0A378Y0L1"/>
<gene>
    <name evidence="2" type="ORF">NCTC10343_02920</name>
</gene>
<keyword evidence="1" id="KW-0812">Transmembrane</keyword>
<proteinExistence type="predicted"/>
<dbReference type="RefSeq" id="WP_019687474.1">
    <property type="nucleotide sequence ID" value="NZ_CP036496.1"/>
</dbReference>
<feature type="transmembrane region" description="Helical" evidence="1">
    <location>
        <begin position="69"/>
        <end position="91"/>
    </location>
</feature>
<dbReference type="EMBL" id="UGSC01000001">
    <property type="protein sequence ID" value="SUA70050.1"/>
    <property type="molecule type" value="Genomic_DNA"/>
</dbReference>
<name>A0A378Y0L1_PAEPO</name>
<keyword evidence="1" id="KW-0472">Membrane</keyword>
<organism evidence="2 3">
    <name type="scientific">Paenibacillus polymyxa</name>
    <name type="common">Bacillus polymyxa</name>
    <dbReference type="NCBI Taxonomy" id="1406"/>
    <lineage>
        <taxon>Bacteria</taxon>
        <taxon>Bacillati</taxon>
        <taxon>Bacillota</taxon>
        <taxon>Bacilli</taxon>
        <taxon>Bacillales</taxon>
        <taxon>Paenibacillaceae</taxon>
        <taxon>Paenibacillus</taxon>
    </lineage>
</organism>
<dbReference type="GeneID" id="93346294"/>
<accession>A0A378Y0L1</accession>
<feature type="transmembrane region" description="Helical" evidence="1">
    <location>
        <begin position="33"/>
        <end position="57"/>
    </location>
</feature>
<evidence type="ECO:0000256" key="1">
    <source>
        <dbReference type="SAM" id="Phobius"/>
    </source>
</evidence>
<feature type="transmembrane region" description="Helical" evidence="1">
    <location>
        <begin position="7"/>
        <end position="27"/>
    </location>
</feature>
<dbReference type="Proteomes" id="UP000254400">
    <property type="component" value="Unassembled WGS sequence"/>
</dbReference>
<protein>
    <submittedName>
        <fullName evidence="2">Uncharacterized protein</fullName>
    </submittedName>
</protein>
<sequence length="141" mass="15919">MNGLSLTTIVGIFGAVVGGALGIYFSSYTDVVWLSYIIRLSLAALFGSLFSFLGWYLNKEGLLVNIFQLINLLVGLLLFYLLFCVVSFIVLSFTPFSKELINIYGTYIPIPLSFLAIIIYIKKKKISFKKSYDTTEDDIYY</sequence>
<keyword evidence="1" id="KW-1133">Transmembrane helix</keyword>
<feature type="transmembrane region" description="Helical" evidence="1">
    <location>
        <begin position="103"/>
        <end position="121"/>
    </location>
</feature>
<evidence type="ECO:0000313" key="2">
    <source>
        <dbReference type="EMBL" id="SUA70050.1"/>
    </source>
</evidence>